<evidence type="ECO:0000313" key="2">
    <source>
        <dbReference type="EMBL" id="QHS89663.1"/>
    </source>
</evidence>
<protein>
    <submittedName>
        <fullName evidence="2">Uncharacterized protein</fullName>
    </submittedName>
</protein>
<dbReference type="AlphaFoldDB" id="A0A6C0BE50"/>
<evidence type="ECO:0000256" key="1">
    <source>
        <dbReference type="SAM" id="Phobius"/>
    </source>
</evidence>
<accession>A0A6C0BE50</accession>
<keyword evidence="1" id="KW-0472">Membrane</keyword>
<dbReference type="EMBL" id="MN739115">
    <property type="protein sequence ID" value="QHS89663.1"/>
    <property type="molecule type" value="Genomic_DNA"/>
</dbReference>
<feature type="transmembrane region" description="Helical" evidence="1">
    <location>
        <begin position="6"/>
        <end position="24"/>
    </location>
</feature>
<keyword evidence="1" id="KW-0812">Transmembrane</keyword>
<proteinExistence type="predicted"/>
<sequence length="254" mass="27857">MDELTIIMIIVWSLVALYALYLVVNSGILKPTVEKKIEGYSVKPNKKPKPVVITKPKPVVITKPKPVVITKPKPVVITKPKPVVVNKPQPVVMINTGVTGGIKKVPIKSNIKIKSPEERVIRTGANPKDIEEIYNRAKIACNTTKYESEKHYQDCSYIYPNGITNPPAIPNLRYDDMGPYYITGGFTSKLPVQSTNINLYNNDKPANSSIGISGAIVEELPKNSTMVATIDGYMNSPGSSLQYLDGNITGGIIY</sequence>
<organism evidence="2">
    <name type="scientific">viral metagenome</name>
    <dbReference type="NCBI Taxonomy" id="1070528"/>
    <lineage>
        <taxon>unclassified sequences</taxon>
        <taxon>metagenomes</taxon>
        <taxon>organismal metagenomes</taxon>
    </lineage>
</organism>
<keyword evidence="1" id="KW-1133">Transmembrane helix</keyword>
<name>A0A6C0BE50_9ZZZZ</name>
<reference evidence="2" key="1">
    <citation type="journal article" date="2020" name="Nature">
        <title>Giant virus diversity and host interactions through global metagenomics.</title>
        <authorList>
            <person name="Schulz F."/>
            <person name="Roux S."/>
            <person name="Paez-Espino D."/>
            <person name="Jungbluth S."/>
            <person name="Walsh D.A."/>
            <person name="Denef V.J."/>
            <person name="McMahon K.D."/>
            <person name="Konstantinidis K.T."/>
            <person name="Eloe-Fadrosh E.A."/>
            <person name="Kyrpides N.C."/>
            <person name="Woyke T."/>
        </authorList>
    </citation>
    <scope>NUCLEOTIDE SEQUENCE</scope>
    <source>
        <strain evidence="2">GVMAG-M-3300010160-26</strain>
    </source>
</reference>